<sequence>MRNRQSIFAYTLLAVFLLGGVAYMLAPYLTEKTPPARQVDVPETASPEPITKEGEVVFLRDGKKIVKIDVEIAENDAERNKGLMYRPYIPDSTGMLFIFPEARELGFWMKNTQIPLDIMYVDAGKKIISIQKHTKPFSEESLPSNGTAQYVVEVNAGFSDRNDIKPGDVISF</sequence>
<keyword evidence="1" id="KW-1133">Transmembrane helix</keyword>
<dbReference type="PANTHER" id="PTHR37953:SF1">
    <property type="entry name" value="UPF0127 PROTEIN MJ1496"/>
    <property type="match status" value="1"/>
</dbReference>
<keyword evidence="3" id="KW-1185">Reference proteome</keyword>
<proteinExistence type="predicted"/>
<dbReference type="EMBL" id="QNUL01000016">
    <property type="protein sequence ID" value="REA59330.1"/>
    <property type="molecule type" value="Genomic_DNA"/>
</dbReference>
<dbReference type="Pfam" id="PF02643">
    <property type="entry name" value="DUF192"/>
    <property type="match status" value="1"/>
</dbReference>
<dbReference type="PANTHER" id="PTHR37953">
    <property type="entry name" value="UPF0127 PROTEIN MJ1496"/>
    <property type="match status" value="1"/>
</dbReference>
<dbReference type="OrthoDB" id="5526466at2"/>
<protein>
    <submittedName>
        <fullName evidence="2">DUF192 domain-containing protein</fullName>
    </submittedName>
</protein>
<reference evidence="2 3" key="1">
    <citation type="submission" date="2018-07" db="EMBL/GenBank/DDBJ databases">
        <title>Dyadobacter roseus sp. nov., isolated from rose rhizosphere soil.</title>
        <authorList>
            <person name="Chen L."/>
        </authorList>
    </citation>
    <scope>NUCLEOTIDE SEQUENCE [LARGE SCALE GENOMIC DNA]</scope>
    <source>
        <strain evidence="2 3">RS19</strain>
    </source>
</reference>
<gene>
    <name evidence="2" type="ORF">DSL64_18590</name>
</gene>
<dbReference type="RefSeq" id="WP_115832422.1">
    <property type="nucleotide sequence ID" value="NZ_QNUL01000016.1"/>
</dbReference>
<organism evidence="2 3">
    <name type="scientific">Dyadobacter luteus</name>
    <dbReference type="NCBI Taxonomy" id="2259619"/>
    <lineage>
        <taxon>Bacteria</taxon>
        <taxon>Pseudomonadati</taxon>
        <taxon>Bacteroidota</taxon>
        <taxon>Cytophagia</taxon>
        <taxon>Cytophagales</taxon>
        <taxon>Spirosomataceae</taxon>
        <taxon>Dyadobacter</taxon>
    </lineage>
</organism>
<evidence type="ECO:0000256" key="1">
    <source>
        <dbReference type="SAM" id="Phobius"/>
    </source>
</evidence>
<evidence type="ECO:0000313" key="3">
    <source>
        <dbReference type="Proteomes" id="UP000256373"/>
    </source>
</evidence>
<keyword evidence="1" id="KW-0812">Transmembrane</keyword>
<dbReference type="Gene3D" id="2.60.120.1140">
    <property type="entry name" value="Protein of unknown function DUF192"/>
    <property type="match status" value="1"/>
</dbReference>
<comment type="caution">
    <text evidence="2">The sequence shown here is derived from an EMBL/GenBank/DDBJ whole genome shotgun (WGS) entry which is preliminary data.</text>
</comment>
<keyword evidence="1" id="KW-0472">Membrane</keyword>
<dbReference type="AlphaFoldDB" id="A0A3D8Y920"/>
<dbReference type="Proteomes" id="UP000256373">
    <property type="component" value="Unassembled WGS sequence"/>
</dbReference>
<dbReference type="InterPro" id="IPR038695">
    <property type="entry name" value="Saro_0823-like_sf"/>
</dbReference>
<evidence type="ECO:0000313" key="2">
    <source>
        <dbReference type="EMBL" id="REA59330.1"/>
    </source>
</evidence>
<dbReference type="InterPro" id="IPR003795">
    <property type="entry name" value="DUF192"/>
</dbReference>
<feature type="transmembrane region" description="Helical" evidence="1">
    <location>
        <begin position="7"/>
        <end position="29"/>
    </location>
</feature>
<name>A0A3D8Y920_9BACT</name>
<accession>A0A3D8Y920</accession>